<reference evidence="10" key="1">
    <citation type="submission" date="2018-12" db="EMBL/GenBank/DDBJ databases">
        <title>Tengunoibacter tsumagoiensis gen. nov., sp. nov., Dictyobacter kobayashii sp. nov., D. alpinus sp. nov., and D. joshuensis sp. nov. and description of Dictyobacteraceae fam. nov. within the order Ktedonobacterales isolated from Tengu-no-mugimeshi.</title>
        <authorList>
            <person name="Wang C.M."/>
            <person name="Zheng Y."/>
            <person name="Sakai Y."/>
            <person name="Toyoda A."/>
            <person name="Minakuchi Y."/>
            <person name="Abe K."/>
            <person name="Yokota A."/>
            <person name="Yabe S."/>
        </authorList>
    </citation>
    <scope>NUCLEOTIDE SEQUENCE [LARGE SCALE GENOMIC DNA]</scope>
    <source>
        <strain evidence="10">Uno16</strain>
    </source>
</reference>
<feature type="transmembrane region" description="Helical" evidence="7">
    <location>
        <begin position="21"/>
        <end position="42"/>
    </location>
</feature>
<feature type="domain" description="GtrA/DPMS transmembrane" evidence="8">
    <location>
        <begin position="23"/>
        <end position="140"/>
    </location>
</feature>
<evidence type="ECO:0000313" key="9">
    <source>
        <dbReference type="EMBL" id="GCE25627.1"/>
    </source>
</evidence>
<dbReference type="AlphaFoldDB" id="A0A402B2T7"/>
<evidence type="ECO:0000256" key="2">
    <source>
        <dbReference type="ARBA" id="ARBA00009399"/>
    </source>
</evidence>
<keyword evidence="10" id="KW-1185">Reference proteome</keyword>
<proteinExistence type="inferred from homology"/>
<protein>
    <recommendedName>
        <fullName evidence="8">GtrA/DPMS transmembrane domain-containing protein</fullName>
    </recommendedName>
</protein>
<evidence type="ECO:0000259" key="8">
    <source>
        <dbReference type="Pfam" id="PF04138"/>
    </source>
</evidence>
<sequence length="190" mass="21371">MLKKRSTPIYSFIINLMRKKFIRFAAIGGIGIVLNDLALAGFLKLLNFYPVAYIFAFAVSNGINFFLNQLITYPEHRPNRTSIWLQRLLKAELTSVSALVISFSFALLFHYVFHVNEFIANPIGLVFSFAYKYLVSDRFVYRPREQAAMAGDGTPPTATADENNQVVVEHVTDPMTPPPTDDETVASIAE</sequence>
<dbReference type="EMBL" id="BIFT01000001">
    <property type="protein sequence ID" value="GCE25627.1"/>
    <property type="molecule type" value="Genomic_DNA"/>
</dbReference>
<dbReference type="OrthoDB" id="163111at2"/>
<evidence type="ECO:0000313" key="10">
    <source>
        <dbReference type="Proteomes" id="UP000287171"/>
    </source>
</evidence>
<evidence type="ECO:0000256" key="7">
    <source>
        <dbReference type="SAM" id="Phobius"/>
    </source>
</evidence>
<evidence type="ECO:0000256" key="5">
    <source>
        <dbReference type="ARBA" id="ARBA00023136"/>
    </source>
</evidence>
<dbReference type="PANTHER" id="PTHR38459">
    <property type="entry name" value="PROPHAGE BACTOPRENOL-LINKED GLUCOSE TRANSLOCASE HOMOLOG"/>
    <property type="match status" value="1"/>
</dbReference>
<accession>A0A402B2T7</accession>
<comment type="caution">
    <text evidence="9">The sequence shown here is derived from an EMBL/GenBank/DDBJ whole genome shotgun (WGS) entry which is preliminary data.</text>
</comment>
<dbReference type="PANTHER" id="PTHR38459:SF1">
    <property type="entry name" value="PROPHAGE BACTOPRENOL-LINKED GLUCOSE TRANSLOCASE HOMOLOG"/>
    <property type="match status" value="1"/>
</dbReference>
<feature type="region of interest" description="Disordered" evidence="6">
    <location>
        <begin position="171"/>
        <end position="190"/>
    </location>
</feature>
<dbReference type="InterPro" id="IPR007267">
    <property type="entry name" value="GtrA_DPMS_TM"/>
</dbReference>
<keyword evidence="3 7" id="KW-0812">Transmembrane</keyword>
<dbReference type="GO" id="GO:0000271">
    <property type="term" value="P:polysaccharide biosynthetic process"/>
    <property type="evidence" value="ECO:0007669"/>
    <property type="project" value="InterPro"/>
</dbReference>
<keyword evidence="4 7" id="KW-1133">Transmembrane helix</keyword>
<evidence type="ECO:0000256" key="1">
    <source>
        <dbReference type="ARBA" id="ARBA00004141"/>
    </source>
</evidence>
<dbReference type="InterPro" id="IPR051401">
    <property type="entry name" value="GtrA_CellWall_Glycosyl"/>
</dbReference>
<dbReference type="Pfam" id="PF04138">
    <property type="entry name" value="GtrA_DPMS_TM"/>
    <property type="match status" value="1"/>
</dbReference>
<evidence type="ECO:0000256" key="6">
    <source>
        <dbReference type="SAM" id="MobiDB-lite"/>
    </source>
</evidence>
<name>A0A402B2T7_9CHLR</name>
<feature type="transmembrane region" description="Helical" evidence="7">
    <location>
        <begin position="88"/>
        <end position="112"/>
    </location>
</feature>
<evidence type="ECO:0000256" key="3">
    <source>
        <dbReference type="ARBA" id="ARBA00022692"/>
    </source>
</evidence>
<evidence type="ECO:0000256" key="4">
    <source>
        <dbReference type="ARBA" id="ARBA00022989"/>
    </source>
</evidence>
<comment type="similarity">
    <text evidence="2">Belongs to the GtrA family.</text>
</comment>
<dbReference type="Proteomes" id="UP000287171">
    <property type="component" value="Unassembled WGS sequence"/>
</dbReference>
<gene>
    <name evidence="9" type="ORF">KDA_11110</name>
</gene>
<dbReference type="GO" id="GO:0005886">
    <property type="term" value="C:plasma membrane"/>
    <property type="evidence" value="ECO:0007669"/>
    <property type="project" value="TreeGrafter"/>
</dbReference>
<comment type="subcellular location">
    <subcellularLocation>
        <location evidence="1">Membrane</location>
        <topology evidence="1">Multi-pass membrane protein</topology>
    </subcellularLocation>
</comment>
<organism evidence="9 10">
    <name type="scientific">Dictyobacter alpinus</name>
    <dbReference type="NCBI Taxonomy" id="2014873"/>
    <lineage>
        <taxon>Bacteria</taxon>
        <taxon>Bacillati</taxon>
        <taxon>Chloroflexota</taxon>
        <taxon>Ktedonobacteria</taxon>
        <taxon>Ktedonobacterales</taxon>
        <taxon>Dictyobacteraceae</taxon>
        <taxon>Dictyobacter</taxon>
    </lineage>
</organism>
<feature type="transmembrane region" description="Helical" evidence="7">
    <location>
        <begin position="118"/>
        <end position="135"/>
    </location>
</feature>
<feature type="transmembrane region" description="Helical" evidence="7">
    <location>
        <begin position="48"/>
        <end position="67"/>
    </location>
</feature>
<keyword evidence="5 7" id="KW-0472">Membrane</keyword>